<organism evidence="2 3">
    <name type="scientific">Acuticoccus sediminis</name>
    <dbReference type="NCBI Taxonomy" id="2184697"/>
    <lineage>
        <taxon>Bacteria</taxon>
        <taxon>Pseudomonadati</taxon>
        <taxon>Pseudomonadota</taxon>
        <taxon>Alphaproteobacteria</taxon>
        <taxon>Hyphomicrobiales</taxon>
        <taxon>Amorphaceae</taxon>
        <taxon>Acuticoccus</taxon>
    </lineage>
</organism>
<dbReference type="PANTHER" id="PTHR37549">
    <property type="entry name" value="LIPOPROTEIN LPRI"/>
    <property type="match status" value="1"/>
</dbReference>
<dbReference type="GO" id="GO:0005576">
    <property type="term" value="C:extracellular region"/>
    <property type="evidence" value="ECO:0007669"/>
    <property type="project" value="TreeGrafter"/>
</dbReference>
<feature type="chain" id="PRO_5033005839" description="Lysozyme inhibitor LprI N-terminal domain-containing protein" evidence="1">
    <location>
        <begin position="20"/>
        <end position="111"/>
    </location>
</feature>
<protein>
    <recommendedName>
        <fullName evidence="4">Lysozyme inhibitor LprI N-terminal domain-containing protein</fullName>
    </recommendedName>
</protein>
<evidence type="ECO:0008006" key="4">
    <source>
        <dbReference type="Google" id="ProtNLM"/>
    </source>
</evidence>
<reference evidence="2 3" key="1">
    <citation type="submission" date="2018-05" db="EMBL/GenBank/DDBJ databases">
        <title>Acuticoccus sediminis sp. nov., isolated from deep-sea sediment of Indian Ocean.</title>
        <authorList>
            <person name="Liu X."/>
            <person name="Lai Q."/>
            <person name="Du Y."/>
            <person name="Sun F."/>
            <person name="Zhang X."/>
            <person name="Wang S."/>
            <person name="Shao Z."/>
        </authorList>
    </citation>
    <scope>NUCLEOTIDE SEQUENCE [LARGE SCALE GENOMIC DNA]</scope>
    <source>
        <strain evidence="2 3">PTG4-2</strain>
    </source>
</reference>
<gene>
    <name evidence="2" type="ORF">DLJ53_19935</name>
</gene>
<keyword evidence="1" id="KW-0732">Signal</keyword>
<dbReference type="RefSeq" id="WP_111348480.1">
    <property type="nucleotide sequence ID" value="NZ_JAIWKD010000007.1"/>
</dbReference>
<sequence length="111" mass="11656">MRLLILALAAGLAASPANAQSFDCAKAAAADEHAVCNSPRLSALDEEMASLYAAIRQCALMGTRGEVTDSQRTFMARRAACGSDDGCLVKLYSDRVAELGTIRRDMGQGAC</sequence>
<dbReference type="OrthoDB" id="122332at2"/>
<keyword evidence="3" id="KW-1185">Reference proteome</keyword>
<name>A0A8B2NS91_9HYPH</name>
<dbReference type="EMBL" id="QHHQ01000004">
    <property type="protein sequence ID" value="RAI00004.1"/>
    <property type="molecule type" value="Genomic_DNA"/>
</dbReference>
<dbReference type="InterPro" id="IPR052755">
    <property type="entry name" value="Lysozyme_Inhibitor_LprI"/>
</dbReference>
<comment type="caution">
    <text evidence="2">The sequence shown here is derived from an EMBL/GenBank/DDBJ whole genome shotgun (WGS) entry which is preliminary data.</text>
</comment>
<accession>A0A8B2NS91</accession>
<evidence type="ECO:0000313" key="3">
    <source>
        <dbReference type="Proteomes" id="UP000249590"/>
    </source>
</evidence>
<evidence type="ECO:0000256" key="1">
    <source>
        <dbReference type="SAM" id="SignalP"/>
    </source>
</evidence>
<dbReference type="PANTHER" id="PTHR37549:SF1">
    <property type="entry name" value="LIPOPROTEIN LPRI"/>
    <property type="match status" value="1"/>
</dbReference>
<dbReference type="Proteomes" id="UP000249590">
    <property type="component" value="Unassembled WGS sequence"/>
</dbReference>
<dbReference type="AlphaFoldDB" id="A0A8B2NS91"/>
<evidence type="ECO:0000313" key="2">
    <source>
        <dbReference type="EMBL" id="RAI00004.1"/>
    </source>
</evidence>
<feature type="signal peptide" evidence="1">
    <location>
        <begin position="1"/>
        <end position="19"/>
    </location>
</feature>
<proteinExistence type="predicted"/>